<reference evidence="8 9" key="1">
    <citation type="submission" date="2018-06" db="EMBL/GenBank/DDBJ databases">
        <title>Lujinxingia sediminis gen. nov. sp. nov., a new facultative anaerobic member of the class Deltaproteobacteria, and proposal of Lujinxingaceae fam. nov.</title>
        <authorList>
            <person name="Guo L.-Y."/>
            <person name="Li C.-M."/>
            <person name="Wang S."/>
            <person name="Du Z.-J."/>
        </authorList>
    </citation>
    <scope>NUCLEOTIDE SEQUENCE [LARGE SCALE GENOMIC DNA]</scope>
    <source>
        <strain evidence="8 9">FA350</strain>
    </source>
</reference>
<organism evidence="8 9">
    <name type="scientific">Bradymonas sediminis</name>
    <dbReference type="NCBI Taxonomy" id="1548548"/>
    <lineage>
        <taxon>Bacteria</taxon>
        <taxon>Deltaproteobacteria</taxon>
        <taxon>Bradymonadales</taxon>
        <taxon>Bradymonadaceae</taxon>
        <taxon>Bradymonas</taxon>
    </lineage>
</organism>
<dbReference type="Gene3D" id="3.30.1330.60">
    <property type="entry name" value="OmpA-like domain"/>
    <property type="match status" value="1"/>
</dbReference>
<evidence type="ECO:0000256" key="4">
    <source>
        <dbReference type="ARBA" id="ARBA00023237"/>
    </source>
</evidence>
<evidence type="ECO:0000313" key="8">
    <source>
        <dbReference type="EMBL" id="AWV89798.1"/>
    </source>
</evidence>
<protein>
    <recommendedName>
        <fullName evidence="7">OmpA-like domain-containing protein</fullName>
    </recommendedName>
</protein>
<feature type="compositionally biased region" description="Basic and acidic residues" evidence="6">
    <location>
        <begin position="285"/>
        <end position="301"/>
    </location>
</feature>
<dbReference type="Gene3D" id="4.10.1080.10">
    <property type="entry name" value="TSP type-3 repeat"/>
    <property type="match status" value="2"/>
</dbReference>
<feature type="compositionally biased region" description="Basic and acidic residues" evidence="6">
    <location>
        <begin position="530"/>
        <end position="540"/>
    </location>
</feature>
<comment type="subcellular location">
    <subcellularLocation>
        <location evidence="1">Cell outer membrane</location>
    </subcellularLocation>
</comment>
<keyword evidence="9" id="KW-1185">Reference proteome</keyword>
<evidence type="ECO:0000259" key="7">
    <source>
        <dbReference type="PROSITE" id="PS51123"/>
    </source>
</evidence>
<dbReference type="SUPFAM" id="SSF103088">
    <property type="entry name" value="OmpA-like"/>
    <property type="match status" value="1"/>
</dbReference>
<dbReference type="InterPro" id="IPR006665">
    <property type="entry name" value="OmpA-like"/>
</dbReference>
<keyword evidence="4" id="KW-0998">Cell outer membrane</keyword>
<feature type="region of interest" description="Disordered" evidence="6">
    <location>
        <begin position="254"/>
        <end position="322"/>
    </location>
</feature>
<dbReference type="CDD" id="cd07185">
    <property type="entry name" value="OmpA_C-like"/>
    <property type="match status" value="1"/>
</dbReference>
<dbReference type="GO" id="GO:0005509">
    <property type="term" value="F:calcium ion binding"/>
    <property type="evidence" value="ECO:0007669"/>
    <property type="project" value="InterPro"/>
</dbReference>
<dbReference type="GO" id="GO:0009279">
    <property type="term" value="C:cell outer membrane"/>
    <property type="evidence" value="ECO:0007669"/>
    <property type="project" value="UniProtKB-SubCell"/>
</dbReference>
<evidence type="ECO:0000313" key="9">
    <source>
        <dbReference type="Proteomes" id="UP000249799"/>
    </source>
</evidence>
<dbReference type="Pfam" id="PF02412">
    <property type="entry name" value="TSP_3"/>
    <property type="match status" value="2"/>
</dbReference>
<name>A0A2Z4FM96_9DELT</name>
<sequence>MFIFIKLVKLEWINMTLRDLRLYPFILASLLAMAPATVLAQDGEEEESAAAQTEDAADSSETSTDMYEWKPSWGAGVEAGVFFNGLERWNANLLDGQREFDTNALYHFDAAVEASLLEGTRLSVFGGYTTPFVDNPSFGAWYIGVEPAFAFRRDMWEMAIGMGVAMGQAGVSVDPDMSADTSLVLLRPFLEVRRYLGTNAAVYLRGGFNQFLPYDVETDGLTFGTNIQSNTSSDELNEGGPYLALGLRFGSYPEHTKSDRDGDGVADEDDKCPDVAGVPENDGCPADRDGDGVYDTDDKCPDVAGVPENDGCPADRDGDGVYDTDDKCPDVAGVPENDGCPADTDGDGIYDVDDKCPELAGIPENDGCPADSDGDGVYDTDDKCPDVKGPAENNGCPLDSDGDGVLDNVDECPYEAGPATNNGCPIKRVVVTVKSIKISEKVFFALAKADIKRESYDLLDEIAQVMNDNPRIKKVEIQGHTDSSGRAAFNQKLSEDRAKSVYDYLVKKGVAEERLTSKGYGSTKPLVETPEGKKESKEDAAKNRRVEFIILEQDELKRVVPANKIPADAEKLDATDKLNMPQDAKSDDSAE</sequence>
<dbReference type="InterPro" id="IPR003367">
    <property type="entry name" value="Thrombospondin_3-like_rpt"/>
</dbReference>
<feature type="region of interest" description="Disordered" evidence="6">
    <location>
        <begin position="520"/>
        <end position="540"/>
    </location>
</feature>
<evidence type="ECO:0000256" key="1">
    <source>
        <dbReference type="ARBA" id="ARBA00004442"/>
    </source>
</evidence>
<dbReference type="InterPro" id="IPR050330">
    <property type="entry name" value="Bact_OuterMem_StrucFunc"/>
</dbReference>
<dbReference type="SUPFAM" id="SSF103647">
    <property type="entry name" value="TSP type-3 repeat"/>
    <property type="match status" value="2"/>
</dbReference>
<dbReference type="KEGG" id="bsed:DN745_10795"/>
<dbReference type="AlphaFoldDB" id="A0A2Z4FM96"/>
<feature type="compositionally biased region" description="Basic and acidic residues" evidence="6">
    <location>
        <begin position="567"/>
        <end position="576"/>
    </location>
</feature>
<evidence type="ECO:0000256" key="6">
    <source>
        <dbReference type="SAM" id="MobiDB-lite"/>
    </source>
</evidence>
<dbReference type="PRINTS" id="PR01021">
    <property type="entry name" value="OMPADOMAIN"/>
</dbReference>
<dbReference type="Pfam" id="PF00691">
    <property type="entry name" value="OmpA"/>
    <property type="match status" value="1"/>
</dbReference>
<dbReference type="EMBL" id="CP030032">
    <property type="protein sequence ID" value="AWV89798.1"/>
    <property type="molecule type" value="Genomic_DNA"/>
</dbReference>
<keyword evidence="2" id="KW-0732">Signal</keyword>
<dbReference type="Proteomes" id="UP000249799">
    <property type="component" value="Chromosome"/>
</dbReference>
<dbReference type="InterPro" id="IPR028974">
    <property type="entry name" value="TSP_type-3_rpt"/>
</dbReference>
<dbReference type="PROSITE" id="PS51123">
    <property type="entry name" value="OMPA_2"/>
    <property type="match status" value="1"/>
</dbReference>
<feature type="compositionally biased region" description="Basic and acidic residues" evidence="6">
    <location>
        <begin position="254"/>
        <end position="263"/>
    </location>
</feature>
<feature type="region of interest" description="Disordered" evidence="6">
    <location>
        <begin position="561"/>
        <end position="591"/>
    </location>
</feature>
<feature type="compositionally biased region" description="Basic and acidic residues" evidence="6">
    <location>
        <begin position="313"/>
        <end position="322"/>
    </location>
</feature>
<dbReference type="PANTHER" id="PTHR30329">
    <property type="entry name" value="STATOR ELEMENT OF FLAGELLAR MOTOR COMPLEX"/>
    <property type="match status" value="1"/>
</dbReference>
<dbReference type="InterPro" id="IPR036737">
    <property type="entry name" value="OmpA-like_sf"/>
</dbReference>
<dbReference type="InterPro" id="IPR006664">
    <property type="entry name" value="OMP_bac"/>
</dbReference>
<evidence type="ECO:0000256" key="2">
    <source>
        <dbReference type="ARBA" id="ARBA00022729"/>
    </source>
</evidence>
<evidence type="ECO:0000256" key="5">
    <source>
        <dbReference type="PROSITE-ProRule" id="PRU00473"/>
    </source>
</evidence>
<dbReference type="OrthoDB" id="5525797at2"/>
<proteinExistence type="predicted"/>
<feature type="region of interest" description="Disordered" evidence="6">
    <location>
        <begin position="42"/>
        <end position="62"/>
    </location>
</feature>
<dbReference type="PANTHER" id="PTHR30329:SF21">
    <property type="entry name" value="LIPOPROTEIN YIAD-RELATED"/>
    <property type="match status" value="1"/>
</dbReference>
<keyword evidence="3 5" id="KW-0472">Membrane</keyword>
<accession>A0A2Z4FM96</accession>
<feature type="domain" description="OmpA-like" evidence="7">
    <location>
        <begin position="431"/>
        <end position="554"/>
    </location>
</feature>
<dbReference type="GO" id="GO:0007155">
    <property type="term" value="P:cell adhesion"/>
    <property type="evidence" value="ECO:0007669"/>
    <property type="project" value="InterPro"/>
</dbReference>
<evidence type="ECO:0000256" key="3">
    <source>
        <dbReference type="ARBA" id="ARBA00023136"/>
    </source>
</evidence>
<gene>
    <name evidence="8" type="ORF">DN745_10795</name>
</gene>